<keyword evidence="2" id="KW-1185">Reference proteome</keyword>
<sequence length="103" mass="11452">MKNTDPDYDDDSVFVTISVTNRTDKVISGIKVVVTAADVFGDNLDRYGPKSEKDLAPGETIRLSGHYRSSRFLRANPEKVTVSAQATQIVFKDGSQLKNPRYQ</sequence>
<protein>
    <submittedName>
        <fullName evidence="1">Uncharacterized protein</fullName>
    </submittedName>
</protein>
<dbReference type="AlphaFoldDB" id="A0A853FAK9"/>
<dbReference type="RefSeq" id="WP_129968596.1">
    <property type="nucleotide sequence ID" value="NZ_JACCEW010000002.1"/>
</dbReference>
<comment type="caution">
    <text evidence="1">The sequence shown here is derived from an EMBL/GenBank/DDBJ whole genome shotgun (WGS) entry which is preliminary data.</text>
</comment>
<accession>A0A853FAK9</accession>
<proteinExistence type="predicted"/>
<evidence type="ECO:0000313" key="1">
    <source>
        <dbReference type="EMBL" id="NYT36642.1"/>
    </source>
</evidence>
<dbReference type="Proteomes" id="UP000580517">
    <property type="component" value="Unassembled WGS sequence"/>
</dbReference>
<reference evidence="1 2" key="1">
    <citation type="submission" date="2020-07" db="EMBL/GenBank/DDBJ databases">
        <title>Taxonomic revisions and descriptions of new bacterial species based on genomic comparisons in the high-G+C-content subgroup of the family Alcaligenaceae.</title>
        <authorList>
            <person name="Szabo A."/>
            <person name="Felfoldi T."/>
        </authorList>
    </citation>
    <scope>NUCLEOTIDE SEQUENCE [LARGE SCALE GENOMIC DNA]</scope>
    <source>
        <strain evidence="1 2">DSM 25264</strain>
    </source>
</reference>
<dbReference type="EMBL" id="JACCEW010000002">
    <property type="protein sequence ID" value="NYT36642.1"/>
    <property type="molecule type" value="Genomic_DNA"/>
</dbReference>
<evidence type="ECO:0000313" key="2">
    <source>
        <dbReference type="Proteomes" id="UP000580517"/>
    </source>
</evidence>
<organism evidence="1 2">
    <name type="scientific">Allopusillimonas soli</name>
    <dbReference type="NCBI Taxonomy" id="659016"/>
    <lineage>
        <taxon>Bacteria</taxon>
        <taxon>Pseudomonadati</taxon>
        <taxon>Pseudomonadota</taxon>
        <taxon>Betaproteobacteria</taxon>
        <taxon>Burkholderiales</taxon>
        <taxon>Alcaligenaceae</taxon>
        <taxon>Allopusillimonas</taxon>
    </lineage>
</organism>
<gene>
    <name evidence="1" type="ORF">H0A68_07135</name>
</gene>
<name>A0A853FAK9_9BURK</name>